<protein>
    <recommendedName>
        <fullName evidence="2">DnaJ homologue subfamily C member 28 conserved domain-containing protein</fullName>
    </recommendedName>
</protein>
<proteinExistence type="predicted"/>
<evidence type="ECO:0000259" key="2">
    <source>
        <dbReference type="Pfam" id="PF09350"/>
    </source>
</evidence>
<dbReference type="AlphaFoldDB" id="A1CRP1"/>
<name>A1CRP1_ASPCL</name>
<dbReference type="KEGG" id="act:ACLA_030450"/>
<dbReference type="HOGENOM" id="CLU_019422_1_1_1"/>
<dbReference type="RefSeq" id="XP_001269738.1">
    <property type="nucleotide sequence ID" value="XM_001269737.1"/>
</dbReference>
<evidence type="ECO:0000313" key="3">
    <source>
        <dbReference type="EMBL" id="EAW08312.1"/>
    </source>
</evidence>
<keyword evidence="4" id="KW-1185">Reference proteome</keyword>
<feature type="compositionally biased region" description="Polar residues" evidence="1">
    <location>
        <begin position="27"/>
        <end position="48"/>
    </location>
</feature>
<dbReference type="GeneID" id="4701725"/>
<organism evidence="3 4">
    <name type="scientific">Aspergillus clavatus (strain ATCC 1007 / CBS 513.65 / DSM 816 / NCTC 3887 / NRRL 1 / QM 1276 / 107)</name>
    <dbReference type="NCBI Taxonomy" id="344612"/>
    <lineage>
        <taxon>Eukaryota</taxon>
        <taxon>Fungi</taxon>
        <taxon>Dikarya</taxon>
        <taxon>Ascomycota</taxon>
        <taxon>Pezizomycotina</taxon>
        <taxon>Eurotiomycetes</taxon>
        <taxon>Eurotiomycetidae</taxon>
        <taxon>Eurotiales</taxon>
        <taxon>Aspergillaceae</taxon>
        <taxon>Aspergillus</taxon>
        <taxon>Aspergillus subgen. Fumigati</taxon>
    </lineage>
</organism>
<gene>
    <name evidence="3" type="ORF">ACLA_030450</name>
</gene>
<dbReference type="PANTHER" id="PTHR39394">
    <property type="entry name" value="YALI0E31793P"/>
    <property type="match status" value="1"/>
</dbReference>
<feature type="compositionally biased region" description="Basic and acidic residues" evidence="1">
    <location>
        <begin position="49"/>
        <end position="61"/>
    </location>
</feature>
<evidence type="ECO:0000256" key="1">
    <source>
        <dbReference type="SAM" id="MobiDB-lite"/>
    </source>
</evidence>
<feature type="region of interest" description="Disordered" evidence="1">
    <location>
        <begin position="19"/>
        <end position="61"/>
    </location>
</feature>
<dbReference type="PANTHER" id="PTHR39394:SF1">
    <property type="entry name" value="DNAJ HOMOLOGUE SUBFAMILY C MEMBER 28 CONSERVED DOMAIN-CONTAINING PROTEIN"/>
    <property type="match status" value="1"/>
</dbReference>
<reference evidence="3 4" key="1">
    <citation type="journal article" date="2008" name="PLoS Genet.">
        <title>Genomic islands in the pathogenic filamentous fungus Aspergillus fumigatus.</title>
        <authorList>
            <person name="Fedorova N.D."/>
            <person name="Khaldi N."/>
            <person name="Joardar V.S."/>
            <person name="Maiti R."/>
            <person name="Amedeo P."/>
            <person name="Anderson M.J."/>
            <person name="Crabtree J."/>
            <person name="Silva J.C."/>
            <person name="Badger J.H."/>
            <person name="Albarraq A."/>
            <person name="Angiuoli S."/>
            <person name="Bussey H."/>
            <person name="Bowyer P."/>
            <person name="Cotty P.J."/>
            <person name="Dyer P.S."/>
            <person name="Egan A."/>
            <person name="Galens K."/>
            <person name="Fraser-Liggett C.M."/>
            <person name="Haas B.J."/>
            <person name="Inman J.M."/>
            <person name="Kent R."/>
            <person name="Lemieux S."/>
            <person name="Malavazi I."/>
            <person name="Orvis J."/>
            <person name="Roemer T."/>
            <person name="Ronning C.M."/>
            <person name="Sundaram J.P."/>
            <person name="Sutton G."/>
            <person name="Turner G."/>
            <person name="Venter J.C."/>
            <person name="White O.R."/>
            <person name="Whitty B.R."/>
            <person name="Youngman P."/>
            <person name="Wolfe K.H."/>
            <person name="Goldman G.H."/>
            <person name="Wortman J.R."/>
            <person name="Jiang B."/>
            <person name="Denning D.W."/>
            <person name="Nierman W.C."/>
        </authorList>
    </citation>
    <scope>NUCLEOTIDE SEQUENCE [LARGE SCALE GENOMIC DNA]</scope>
    <source>
        <strain evidence="4">ATCC 1007 / CBS 513.65 / DSM 816 / NCTC 3887 / NRRL 1</strain>
    </source>
</reference>
<dbReference type="VEuPathDB" id="FungiDB:ACLA_030450"/>
<dbReference type="EMBL" id="DS027059">
    <property type="protein sequence ID" value="EAW08312.1"/>
    <property type="molecule type" value="Genomic_DNA"/>
</dbReference>
<dbReference type="OMA" id="HNANSAF"/>
<feature type="domain" description="DnaJ homologue subfamily C member 28 conserved" evidence="2">
    <location>
        <begin position="235"/>
        <end position="306"/>
    </location>
</feature>
<dbReference type="InterPro" id="IPR018961">
    <property type="entry name" value="DnaJ_homolog_subfam-C_membr-28"/>
</dbReference>
<dbReference type="eggNOG" id="ENOG502S4BA">
    <property type="taxonomic scope" value="Eukaryota"/>
</dbReference>
<accession>A1CRP1</accession>
<dbReference type="Pfam" id="PF09350">
    <property type="entry name" value="DJC28_CD"/>
    <property type="match status" value="1"/>
</dbReference>
<evidence type="ECO:0000313" key="4">
    <source>
        <dbReference type="Proteomes" id="UP000006701"/>
    </source>
</evidence>
<dbReference type="OrthoDB" id="1922282at2759"/>
<dbReference type="Proteomes" id="UP000006701">
    <property type="component" value="Unassembled WGS sequence"/>
</dbReference>
<sequence length="510" mass="56916">MSSTKIAIVRNAALTHTPRSLIPRPFSTVTRRQNAGSQANGSAEASDSQAHDKPEEESAMQRRLAEMTEQAMLEGGRSASKNMEDAGFSEDLKKQLQERLAATEFKNAYPAAHSIINMPDSAGKGTRDIAGAAPWTGTENLHDVTLRMLDSSKKPMRVPYKIPQPDPVDMRITPKSSKPAGIRIASAKERSAAYTLSQSPGISEEEREAMRKEMQDRFTVGARPMPMTLQGLTSLANERIEDAIARGQFNNIKRGKGVNVQADHNANSAFIDTTEYFLNKIIQKQEIVPPWIEKQQELAREVDRFRQRLRVEWRRHAARLIASEGGSLEAQMRRAQAYAAAEARLAQKAKIERAFRDGEGSASSETPAEITISGTDLELGHEHIPYLSPLRDSQYIATERAYHELTIKHLNALTRSYNLQAPPVAQKPYLNLERELSNCYAEVAPSLAEEIQRRATERASSSRSTAASKASKVFDALSTTQTSRVYDEDEAKGYGFKELVRDWFSRKKDR</sequence>